<sequence length="300" mass="29727">MEPYVLAVDLGGTKVEAALVSTDGLRPGSRARAATGRHAGPADLERAVRHVVRSALASAPAGTRPSAAGIGSAGPVDARAGSVSPINLPASAGFPLRSVVADAAGLALEEVELQLDGQCIALAEYRRGALRPYRYALGMVVSTGVGGGLVLDGRLVGGASGNAGHVGQLLIGDGGGDVTTVEEIASGTSIVAWARSAGWTGDDGADLAASYAAGHPVAVAAVERCGTAIGRAVLSAAALVDLQGVAIGGGFAKVTPDLFAVVERTIRRESPLRSIEVAVHPAQLGDDAPLLGAACLVLAA</sequence>
<dbReference type="Pfam" id="PF00480">
    <property type="entry name" value="ROK"/>
    <property type="match status" value="1"/>
</dbReference>
<dbReference type="InterPro" id="IPR043129">
    <property type="entry name" value="ATPase_NBD"/>
</dbReference>
<protein>
    <submittedName>
        <fullName evidence="2">ROK family protein</fullName>
    </submittedName>
</protein>
<proteinExistence type="inferred from homology"/>
<dbReference type="AlphaFoldDB" id="A0AAU7W7Z4"/>
<organism evidence="2">
    <name type="scientific">Agromyces sp. G08B096</name>
    <dbReference type="NCBI Taxonomy" id="3156399"/>
    <lineage>
        <taxon>Bacteria</taxon>
        <taxon>Bacillati</taxon>
        <taxon>Actinomycetota</taxon>
        <taxon>Actinomycetes</taxon>
        <taxon>Micrococcales</taxon>
        <taxon>Microbacteriaceae</taxon>
        <taxon>Agromyces</taxon>
    </lineage>
</organism>
<dbReference type="PANTHER" id="PTHR18964">
    <property type="entry name" value="ROK (REPRESSOR, ORF, KINASE) FAMILY"/>
    <property type="match status" value="1"/>
</dbReference>
<dbReference type="InterPro" id="IPR000600">
    <property type="entry name" value="ROK"/>
</dbReference>
<reference evidence="2" key="1">
    <citation type="submission" date="2024-05" db="EMBL/GenBank/DDBJ databases">
        <authorList>
            <person name="Yu L."/>
        </authorList>
    </citation>
    <scope>NUCLEOTIDE SEQUENCE</scope>
    <source>
        <strain evidence="2">G08B096</strain>
    </source>
</reference>
<accession>A0AAU7W7Z4</accession>
<evidence type="ECO:0000313" key="2">
    <source>
        <dbReference type="EMBL" id="XBX82856.1"/>
    </source>
</evidence>
<dbReference type="SUPFAM" id="SSF53067">
    <property type="entry name" value="Actin-like ATPase domain"/>
    <property type="match status" value="1"/>
</dbReference>
<dbReference type="EMBL" id="CP158374">
    <property type="protein sequence ID" value="XBX82856.1"/>
    <property type="molecule type" value="Genomic_DNA"/>
</dbReference>
<name>A0AAU7W7Z4_9MICO</name>
<dbReference type="PANTHER" id="PTHR18964:SF169">
    <property type="entry name" value="N-ACETYLMANNOSAMINE KINASE"/>
    <property type="match status" value="1"/>
</dbReference>
<evidence type="ECO:0000256" key="1">
    <source>
        <dbReference type="ARBA" id="ARBA00006479"/>
    </source>
</evidence>
<dbReference type="RefSeq" id="WP_350348872.1">
    <property type="nucleotide sequence ID" value="NZ_CP158374.1"/>
</dbReference>
<comment type="similarity">
    <text evidence="1">Belongs to the ROK (NagC/XylR) family.</text>
</comment>
<gene>
    <name evidence="2" type="ORF">ABIQ69_02745</name>
</gene>
<dbReference type="Gene3D" id="3.30.420.40">
    <property type="match status" value="2"/>
</dbReference>